<dbReference type="AlphaFoldDB" id="A0A0H3ECF7"/>
<reference evidence="1 2" key="1">
    <citation type="journal article" date="2010" name="Proc. Natl. Acad. Sci. U.S.A.">
        <title>Genome analysis of Bifidobacterium bifidum PRL2010 reveals metabolic pathways for host-derived glycan foraging.</title>
        <authorList>
            <person name="Turroni F."/>
            <person name="Bottacini F."/>
            <person name="Foroni E."/>
            <person name="Mulder I."/>
            <person name="Kim J.H."/>
            <person name="Zomer A."/>
            <person name="Sanchez B."/>
            <person name="Bidossi A."/>
            <person name="Ferrarini A."/>
            <person name="Giubellini V."/>
            <person name="Delledonne M."/>
            <person name="Henrissat B."/>
            <person name="Coutinho P."/>
            <person name="Oggioni M."/>
            <person name="Fitzgerald G.F."/>
            <person name="Mills D."/>
            <person name="Margolles A."/>
            <person name="Kelly D."/>
            <person name="van Sinderen D."/>
            <person name="Ventura M."/>
        </authorList>
    </citation>
    <scope>NUCLEOTIDE SEQUENCE [LARGE SCALE GENOMIC DNA]</scope>
    <source>
        <strain evidence="1 2">PRL2010</strain>
    </source>
</reference>
<dbReference type="HOGENOM" id="CLU_2731897_0_0_11"/>
<dbReference type="PATRIC" id="fig|702459.3.peg.916"/>
<evidence type="ECO:0000313" key="2">
    <source>
        <dbReference type="Proteomes" id="UP000002312"/>
    </source>
</evidence>
<dbReference type="KEGG" id="bbp:BBPR_0887"/>
<dbReference type="Proteomes" id="UP000002312">
    <property type="component" value="Chromosome"/>
</dbReference>
<organism evidence="1 2">
    <name type="scientific">Bifidobacterium bifidum (strain PRL2010)</name>
    <dbReference type="NCBI Taxonomy" id="702459"/>
    <lineage>
        <taxon>Bacteria</taxon>
        <taxon>Bacillati</taxon>
        <taxon>Actinomycetota</taxon>
        <taxon>Actinomycetes</taxon>
        <taxon>Bifidobacteriales</taxon>
        <taxon>Bifidobacteriaceae</taxon>
        <taxon>Bifidobacterium</taxon>
    </lineage>
</organism>
<name>A0A0H3ECF7_BIFBP</name>
<dbReference type="RefSeq" id="WP_003820450.1">
    <property type="nucleotide sequence ID" value="NC_014638.1"/>
</dbReference>
<evidence type="ECO:0000313" key="1">
    <source>
        <dbReference type="EMBL" id="ADP35964.1"/>
    </source>
</evidence>
<gene>
    <name evidence="1" type="ordered locus">BBPR_0887</name>
</gene>
<proteinExistence type="predicted"/>
<accession>A0A0H3ECF7</accession>
<protein>
    <submittedName>
        <fullName evidence="1">Uncharacterized protein</fullName>
    </submittedName>
</protein>
<sequence length="71" mass="7586">MTLRRIDAETLLTPPAPPRDTVIMFGLTGYAIRVTGKGASLMELDVDGSHELASIGKDQARTFIQSIGGAR</sequence>
<dbReference type="EMBL" id="CP001840">
    <property type="protein sequence ID" value="ADP35964.1"/>
    <property type="molecule type" value="Genomic_DNA"/>
</dbReference>